<feature type="domain" description="Inosine/uridine-preferring nucleoside hydrolase" evidence="3">
    <location>
        <begin position="6"/>
        <end position="323"/>
    </location>
</feature>
<accession>A0A5C4T8G3</accession>
<dbReference type="PANTHER" id="PTHR12304:SF4">
    <property type="entry name" value="URIDINE NUCLEOSIDASE"/>
    <property type="match status" value="1"/>
</dbReference>
<dbReference type="InterPro" id="IPR023186">
    <property type="entry name" value="IUNH"/>
</dbReference>
<evidence type="ECO:0000313" key="5">
    <source>
        <dbReference type="Proteomes" id="UP000307943"/>
    </source>
</evidence>
<gene>
    <name evidence="4" type="ORF">FE784_17015</name>
</gene>
<dbReference type="GO" id="GO:0006152">
    <property type="term" value="P:purine nucleoside catabolic process"/>
    <property type="evidence" value="ECO:0007669"/>
    <property type="project" value="TreeGrafter"/>
</dbReference>
<dbReference type="Pfam" id="PF01156">
    <property type="entry name" value="IU_nuc_hydro"/>
    <property type="match status" value="1"/>
</dbReference>
<reference evidence="4 5" key="1">
    <citation type="submission" date="2019-05" db="EMBL/GenBank/DDBJ databases">
        <title>We sequenced the genome of Paenibacillus hemerocallicola KCTC 33185 for further insight into its adaptation and study the phylogeny of Paenibacillus.</title>
        <authorList>
            <person name="Narsing Rao M.P."/>
        </authorList>
    </citation>
    <scope>NUCLEOTIDE SEQUENCE [LARGE SCALE GENOMIC DNA]</scope>
    <source>
        <strain evidence="4 5">KCTC 33185</strain>
    </source>
</reference>
<dbReference type="InterPro" id="IPR036452">
    <property type="entry name" value="Ribo_hydro-like"/>
</dbReference>
<protein>
    <submittedName>
        <fullName evidence="4">Nucleoside hydrolase</fullName>
    </submittedName>
</protein>
<evidence type="ECO:0000259" key="3">
    <source>
        <dbReference type="Pfam" id="PF01156"/>
    </source>
</evidence>
<dbReference type="GO" id="GO:0008477">
    <property type="term" value="F:purine nucleosidase activity"/>
    <property type="evidence" value="ECO:0007669"/>
    <property type="project" value="TreeGrafter"/>
</dbReference>
<comment type="caution">
    <text evidence="4">The sequence shown here is derived from an EMBL/GenBank/DDBJ whole genome shotgun (WGS) entry which is preliminary data.</text>
</comment>
<keyword evidence="2" id="KW-0326">Glycosidase</keyword>
<dbReference type="GO" id="GO:0005829">
    <property type="term" value="C:cytosol"/>
    <property type="evidence" value="ECO:0007669"/>
    <property type="project" value="TreeGrafter"/>
</dbReference>
<dbReference type="EMBL" id="VDCQ01000022">
    <property type="protein sequence ID" value="TNJ65086.1"/>
    <property type="molecule type" value="Genomic_DNA"/>
</dbReference>
<organism evidence="4 5">
    <name type="scientific">Paenibacillus hemerocallicola</name>
    <dbReference type="NCBI Taxonomy" id="1172614"/>
    <lineage>
        <taxon>Bacteria</taxon>
        <taxon>Bacillati</taxon>
        <taxon>Bacillota</taxon>
        <taxon>Bacilli</taxon>
        <taxon>Bacillales</taxon>
        <taxon>Paenibacillaceae</taxon>
        <taxon>Paenibacillus</taxon>
    </lineage>
</organism>
<dbReference type="RefSeq" id="WP_139603426.1">
    <property type="nucleotide sequence ID" value="NZ_VDCQ01000022.1"/>
</dbReference>
<dbReference type="SUPFAM" id="SSF53590">
    <property type="entry name" value="Nucleoside hydrolase"/>
    <property type="match status" value="1"/>
</dbReference>
<sequence length="359" mass="39240">MSANRIIIDTDIGTGAVLGGDPDDAIALALAMNSPEIKLEGVTTVYRDAIPRARFAQKILHLGGRDDIDVYPGLSETMLRNRPGGHTIDGLPWEAGRQDEGVDIGREWKGHAVDFMIKTIMDNPGEITLVALGPLTNVAVAMVREPRIIQHVKEIILMGGAHRLGGNGAGLNPAEANVKRDPEAASVVFSSQAPIVMVGLDVTMKVGFTQNECDLLRKSGNPLNEMLANMVEQWFEVIRTKRPDIRQTGQDKTHMQDPLAVSLLLNRSLVTTRKMKVTVEYDHRVGTGQTVAIAPEESIWLDLGNTRGNVEACIDVDSEAFRELLLEKLNCKNIDTAKRHLPFDRSSHTDDGILFGSAD</sequence>
<evidence type="ECO:0000256" key="2">
    <source>
        <dbReference type="ARBA" id="ARBA00023295"/>
    </source>
</evidence>
<dbReference type="PANTHER" id="PTHR12304">
    <property type="entry name" value="INOSINE-URIDINE PREFERRING NUCLEOSIDE HYDROLASE"/>
    <property type="match status" value="1"/>
</dbReference>
<keyword evidence="5" id="KW-1185">Reference proteome</keyword>
<evidence type="ECO:0000256" key="1">
    <source>
        <dbReference type="ARBA" id="ARBA00022801"/>
    </source>
</evidence>
<dbReference type="AlphaFoldDB" id="A0A5C4T8G3"/>
<proteinExistence type="predicted"/>
<keyword evidence="1 4" id="KW-0378">Hydrolase</keyword>
<evidence type="ECO:0000313" key="4">
    <source>
        <dbReference type="EMBL" id="TNJ65086.1"/>
    </source>
</evidence>
<dbReference type="OrthoDB" id="9797882at2"/>
<dbReference type="Proteomes" id="UP000307943">
    <property type="component" value="Unassembled WGS sequence"/>
</dbReference>
<name>A0A5C4T8G3_9BACL</name>
<dbReference type="Gene3D" id="3.90.245.10">
    <property type="entry name" value="Ribonucleoside hydrolase-like"/>
    <property type="match status" value="1"/>
</dbReference>
<dbReference type="InterPro" id="IPR001910">
    <property type="entry name" value="Inosine/uridine_hydrolase_dom"/>
</dbReference>